<keyword evidence="3 6" id="KW-0812">Transmembrane</keyword>
<feature type="domain" description="Major facilitator superfamily (MFS) profile" evidence="7">
    <location>
        <begin position="12"/>
        <end position="416"/>
    </location>
</feature>
<feature type="transmembrane region" description="Helical" evidence="6">
    <location>
        <begin position="37"/>
        <end position="58"/>
    </location>
</feature>
<dbReference type="SUPFAM" id="SSF103473">
    <property type="entry name" value="MFS general substrate transporter"/>
    <property type="match status" value="1"/>
</dbReference>
<comment type="caution">
    <text evidence="8">The sequence shown here is derived from an EMBL/GenBank/DDBJ whole genome shotgun (WGS) entry which is preliminary data.</text>
</comment>
<feature type="transmembrane region" description="Helical" evidence="6">
    <location>
        <begin position="266"/>
        <end position="291"/>
    </location>
</feature>
<feature type="transmembrane region" description="Helical" evidence="6">
    <location>
        <begin position="391"/>
        <end position="413"/>
    </location>
</feature>
<dbReference type="PATRIC" id="fig|1132509.6.peg.2165"/>
<dbReference type="GO" id="GO:0016020">
    <property type="term" value="C:membrane"/>
    <property type="evidence" value="ECO:0007669"/>
    <property type="project" value="UniProtKB-SubCell"/>
</dbReference>
<evidence type="ECO:0000259" key="7">
    <source>
        <dbReference type="PROSITE" id="PS50850"/>
    </source>
</evidence>
<dbReference type="OrthoDB" id="177106at2157"/>
<accession>M0LY70</accession>
<feature type="transmembrane region" description="Helical" evidence="6">
    <location>
        <begin position="79"/>
        <end position="98"/>
    </location>
</feature>
<dbReference type="PANTHER" id="PTHR23506">
    <property type="entry name" value="GH10249P"/>
    <property type="match status" value="1"/>
</dbReference>
<evidence type="ECO:0000313" key="9">
    <source>
        <dbReference type="Proteomes" id="UP000011566"/>
    </source>
</evidence>
<dbReference type="Proteomes" id="UP000011566">
    <property type="component" value="Unassembled WGS sequence"/>
</dbReference>
<dbReference type="eggNOG" id="arCOG00130">
    <property type="taxonomic scope" value="Archaea"/>
</dbReference>
<dbReference type="Gene3D" id="1.20.1250.20">
    <property type="entry name" value="MFS general substrate transporter like domains"/>
    <property type="match status" value="1"/>
</dbReference>
<proteinExistence type="predicted"/>
<organism evidence="8 9">
    <name type="scientific">Halococcus hamelinensis 100A6</name>
    <dbReference type="NCBI Taxonomy" id="1132509"/>
    <lineage>
        <taxon>Archaea</taxon>
        <taxon>Methanobacteriati</taxon>
        <taxon>Methanobacteriota</taxon>
        <taxon>Stenosarchaea group</taxon>
        <taxon>Halobacteria</taxon>
        <taxon>Halobacteriales</taxon>
        <taxon>Halococcaceae</taxon>
        <taxon>Halococcus</taxon>
    </lineage>
</organism>
<feature type="transmembrane region" description="Helical" evidence="6">
    <location>
        <begin position="362"/>
        <end position="385"/>
    </location>
</feature>
<dbReference type="PANTHER" id="PTHR23506:SF23">
    <property type="entry name" value="GH10249P"/>
    <property type="match status" value="1"/>
</dbReference>
<dbReference type="GO" id="GO:0022857">
    <property type="term" value="F:transmembrane transporter activity"/>
    <property type="evidence" value="ECO:0007669"/>
    <property type="project" value="InterPro"/>
</dbReference>
<keyword evidence="5 6" id="KW-0472">Membrane</keyword>
<dbReference type="InterPro" id="IPR050930">
    <property type="entry name" value="MFS_Vesicular_Transporter"/>
</dbReference>
<evidence type="ECO:0000256" key="3">
    <source>
        <dbReference type="ARBA" id="ARBA00022692"/>
    </source>
</evidence>
<reference evidence="8 9" key="1">
    <citation type="journal article" date="2014" name="PLoS Genet.">
        <title>Phylogenetically driven sequencing of extremely halophilic archaea reveals strategies for static and dynamic osmo-response.</title>
        <authorList>
            <person name="Becker E.A."/>
            <person name="Seitzer P.M."/>
            <person name="Tritt A."/>
            <person name="Larsen D."/>
            <person name="Krusor M."/>
            <person name="Yao A.I."/>
            <person name="Wu D."/>
            <person name="Madern D."/>
            <person name="Eisen J.A."/>
            <person name="Darling A.E."/>
            <person name="Facciotti M.T."/>
        </authorList>
    </citation>
    <scope>NUCLEOTIDE SEQUENCE [LARGE SCALE GENOMIC DNA]</scope>
    <source>
        <strain evidence="8 9">100A6</strain>
    </source>
</reference>
<dbReference type="InterPro" id="IPR011701">
    <property type="entry name" value="MFS"/>
</dbReference>
<keyword evidence="4 6" id="KW-1133">Transmembrane helix</keyword>
<dbReference type="Pfam" id="PF07690">
    <property type="entry name" value="MFS_1"/>
    <property type="match status" value="1"/>
</dbReference>
<evidence type="ECO:0000256" key="1">
    <source>
        <dbReference type="ARBA" id="ARBA00004141"/>
    </source>
</evidence>
<keyword evidence="9" id="KW-1185">Reference proteome</keyword>
<dbReference type="CDD" id="cd17325">
    <property type="entry name" value="MFS_MdtG_SLC18_like"/>
    <property type="match status" value="1"/>
</dbReference>
<dbReference type="PROSITE" id="PS50850">
    <property type="entry name" value="MFS"/>
    <property type="match status" value="1"/>
</dbReference>
<feature type="transmembrane region" description="Helical" evidence="6">
    <location>
        <begin position="303"/>
        <end position="322"/>
    </location>
</feature>
<feature type="transmembrane region" description="Helical" evidence="6">
    <location>
        <begin position="12"/>
        <end position="31"/>
    </location>
</feature>
<sequence>MSEETPYDTRTVVLSLVVGVFFGGMVGGVAFPTLPQLGSILGFSALVVGVILSINRFTRMVLNAPAGSILDRFGTRRPMLAGFLLEGLAPVGYVLGLTDVWTNGIATALPVSTTAASAGTFLVARILWGVGSAFVIVGAFSTVTRVTTTENRGKWTGYMRGGQTLGFPAGLVAGGLVANLVGFRAAFALAGVADVLALVVAYFVLPDLRAEVEDRTRLREVPRLALADFRVLAIGLTNFAGRFLYAGILLSTIVTYADANDIRIGFLSATGVSGVVMAVSALFAAIATVVVGNAADRLPDRALASLPSLVVFGAGFAVLALVPTLPGTLVGVAAIGAGVEGTSLPLLAYLGDISPADDVGKLGGVYNVFGDFGGTLGPLVALPLATRFGYTAEYLLCAVIVVVTAALVLVALVGEGTSTVDERVVSADD</sequence>
<dbReference type="EMBL" id="AOMB01000030">
    <property type="protein sequence ID" value="EMA38401.1"/>
    <property type="molecule type" value="Genomic_DNA"/>
</dbReference>
<evidence type="ECO:0000313" key="8">
    <source>
        <dbReference type="EMBL" id="EMA38401.1"/>
    </source>
</evidence>
<comment type="subcellular location">
    <subcellularLocation>
        <location evidence="1">Membrane</location>
        <topology evidence="1">Multi-pass membrane protein</topology>
    </subcellularLocation>
</comment>
<dbReference type="RefSeq" id="WP_007693292.1">
    <property type="nucleotide sequence ID" value="NZ_AJRK01000391.1"/>
</dbReference>
<feature type="transmembrane region" description="Helical" evidence="6">
    <location>
        <begin position="187"/>
        <end position="208"/>
    </location>
</feature>
<evidence type="ECO:0000256" key="5">
    <source>
        <dbReference type="ARBA" id="ARBA00023136"/>
    </source>
</evidence>
<gene>
    <name evidence="8" type="ORF">C447_09602</name>
</gene>
<evidence type="ECO:0000256" key="4">
    <source>
        <dbReference type="ARBA" id="ARBA00022989"/>
    </source>
</evidence>
<feature type="transmembrane region" description="Helical" evidence="6">
    <location>
        <begin position="328"/>
        <end position="350"/>
    </location>
</feature>
<dbReference type="InterPro" id="IPR020846">
    <property type="entry name" value="MFS_dom"/>
</dbReference>
<keyword evidence="2" id="KW-0813">Transport</keyword>
<feature type="transmembrane region" description="Helical" evidence="6">
    <location>
        <begin position="229"/>
        <end position="254"/>
    </location>
</feature>
<dbReference type="InterPro" id="IPR036259">
    <property type="entry name" value="MFS_trans_sf"/>
</dbReference>
<protein>
    <submittedName>
        <fullName evidence="8">Putative MFS transporter</fullName>
    </submittedName>
</protein>
<feature type="transmembrane region" description="Helical" evidence="6">
    <location>
        <begin position="118"/>
        <end position="143"/>
    </location>
</feature>
<name>M0LY70_9EURY</name>
<evidence type="ECO:0000256" key="2">
    <source>
        <dbReference type="ARBA" id="ARBA00022448"/>
    </source>
</evidence>
<feature type="transmembrane region" description="Helical" evidence="6">
    <location>
        <begin position="164"/>
        <end position="181"/>
    </location>
</feature>
<dbReference type="AlphaFoldDB" id="M0LY70"/>
<evidence type="ECO:0000256" key="6">
    <source>
        <dbReference type="SAM" id="Phobius"/>
    </source>
</evidence>